<organism evidence="8 9">
    <name type="scientific">Eremothecium sinecaudum</name>
    <dbReference type="NCBI Taxonomy" id="45286"/>
    <lineage>
        <taxon>Eukaryota</taxon>
        <taxon>Fungi</taxon>
        <taxon>Dikarya</taxon>
        <taxon>Ascomycota</taxon>
        <taxon>Saccharomycotina</taxon>
        <taxon>Saccharomycetes</taxon>
        <taxon>Saccharomycetales</taxon>
        <taxon>Saccharomycetaceae</taxon>
        <taxon>Eremothecium</taxon>
    </lineage>
</organism>
<dbReference type="PANTHER" id="PTHR43827">
    <property type="entry name" value="2,5-DIKETO-D-GLUCONIC ACID REDUCTASE"/>
    <property type="match status" value="1"/>
</dbReference>
<dbReference type="PRINTS" id="PR00069">
    <property type="entry name" value="ALDKETRDTASE"/>
</dbReference>
<keyword evidence="9" id="KW-1185">Reference proteome</keyword>
<dbReference type="InterPro" id="IPR023210">
    <property type="entry name" value="NADP_OxRdtase_dom"/>
</dbReference>
<dbReference type="GO" id="GO:0016616">
    <property type="term" value="F:oxidoreductase activity, acting on the CH-OH group of donors, NAD or NADP as acceptor"/>
    <property type="evidence" value="ECO:0007669"/>
    <property type="project" value="UniProtKB-ARBA"/>
</dbReference>
<dbReference type="InterPro" id="IPR020471">
    <property type="entry name" value="AKR"/>
</dbReference>
<dbReference type="OrthoDB" id="416253at2759"/>
<name>A0A120K2Y8_9SACH</name>
<evidence type="ECO:0000256" key="5">
    <source>
        <dbReference type="PIRSR" id="PIRSR000097-2"/>
    </source>
</evidence>
<evidence type="ECO:0000313" key="9">
    <source>
        <dbReference type="Proteomes" id="UP000243052"/>
    </source>
</evidence>
<dbReference type="Proteomes" id="UP000243052">
    <property type="component" value="Chromosome viii"/>
</dbReference>
<feature type="binding site" evidence="5">
    <location>
        <position position="111"/>
    </location>
    <ligand>
        <name>substrate</name>
    </ligand>
</feature>
<feature type="active site" description="Proton donor" evidence="4">
    <location>
        <position position="55"/>
    </location>
</feature>
<proteinExistence type="inferred from homology"/>
<accession>A0A120K2Y8</accession>
<dbReference type="EMBL" id="CP014248">
    <property type="protein sequence ID" value="AMD23025.1"/>
    <property type="molecule type" value="Genomic_DNA"/>
</dbReference>
<dbReference type="PANTHER" id="PTHR43827:SF3">
    <property type="entry name" value="NADP-DEPENDENT OXIDOREDUCTASE DOMAIN-CONTAINING PROTEIN"/>
    <property type="match status" value="1"/>
</dbReference>
<gene>
    <name evidence="8" type="ORF">AW171_hschr85100</name>
</gene>
<keyword evidence="2" id="KW-0521">NADP</keyword>
<dbReference type="PIRSF" id="PIRSF000097">
    <property type="entry name" value="AKR"/>
    <property type="match status" value="1"/>
</dbReference>
<evidence type="ECO:0000256" key="4">
    <source>
        <dbReference type="PIRSR" id="PIRSR000097-1"/>
    </source>
</evidence>
<dbReference type="Gene3D" id="3.20.20.100">
    <property type="entry name" value="NADP-dependent oxidoreductase domain"/>
    <property type="match status" value="1"/>
</dbReference>
<dbReference type="RefSeq" id="XP_017990021.1">
    <property type="nucleotide sequence ID" value="XM_018134532.1"/>
</dbReference>
<evidence type="ECO:0000256" key="2">
    <source>
        <dbReference type="ARBA" id="ARBA00022857"/>
    </source>
</evidence>
<dbReference type="AlphaFoldDB" id="A0A120K2Y8"/>
<evidence type="ECO:0000256" key="6">
    <source>
        <dbReference type="PIRSR" id="PIRSR000097-3"/>
    </source>
</evidence>
<evidence type="ECO:0000259" key="7">
    <source>
        <dbReference type="Pfam" id="PF00248"/>
    </source>
</evidence>
<dbReference type="STRING" id="45286.A0A120K2Y8"/>
<comment type="similarity">
    <text evidence="1">Belongs to the aldo/keto reductase family.</text>
</comment>
<feature type="domain" description="NADP-dependent oxidoreductase" evidence="7">
    <location>
        <begin position="22"/>
        <end position="290"/>
    </location>
</feature>
<keyword evidence="3" id="KW-0560">Oxidoreductase</keyword>
<reference evidence="8 9" key="1">
    <citation type="submission" date="2016-01" db="EMBL/GenBank/DDBJ databases">
        <title>Genome sequence of the yeast Holleya sinecauda.</title>
        <authorList>
            <person name="Dietrich F.S."/>
        </authorList>
    </citation>
    <scope>NUCLEOTIDE SEQUENCE [LARGE SCALE GENOMIC DNA]</scope>
    <source>
        <strain evidence="8 9">ATCC 58844</strain>
    </source>
</reference>
<feature type="site" description="Lowers pKa of active site Tyr" evidence="6">
    <location>
        <position position="80"/>
    </location>
</feature>
<evidence type="ECO:0000256" key="1">
    <source>
        <dbReference type="ARBA" id="ARBA00007905"/>
    </source>
</evidence>
<evidence type="ECO:0000313" key="8">
    <source>
        <dbReference type="EMBL" id="AMD23025.1"/>
    </source>
</evidence>
<protein>
    <submittedName>
        <fullName evidence="8">HHR256Cp</fullName>
    </submittedName>
</protein>
<dbReference type="SUPFAM" id="SSF51430">
    <property type="entry name" value="NAD(P)-linked oxidoreductase"/>
    <property type="match status" value="1"/>
</dbReference>
<dbReference type="InterPro" id="IPR036812">
    <property type="entry name" value="NAD(P)_OxRdtase_dom_sf"/>
</dbReference>
<dbReference type="Pfam" id="PF00248">
    <property type="entry name" value="Aldo_ket_red"/>
    <property type="match status" value="1"/>
</dbReference>
<sequence>MVATKICTDTIKLNTGAEMPMIGFGTAIPGGHNVYEAIKIAIENGYRCIDTAAIYGNEEIVGKAIRDSGLPREDFFVITKLWCSQAKNPELALSSSLKRLGLDYVDLYLVHCPNVFERSDNVGDDNYFPSPQYPEKEEDTTSDKEVTFLDVWHLVEKLPETNLTKAVGVANFSKNKLKKILDDPKTKVVPAVNMVESHPLLPQDELASYCKEKNIVMQTFLFSSTKNPFKREPVIAEIVEKNEVTPNQVLVNYNVKRGLPVLPKAKKQHRIIENIKVFDLSDEDFEKLNNMHKTNGTKRLVNTDWIDWD</sequence>
<dbReference type="GeneID" id="28726406"/>
<evidence type="ECO:0000256" key="3">
    <source>
        <dbReference type="ARBA" id="ARBA00023002"/>
    </source>
</evidence>